<evidence type="ECO:0000313" key="11">
    <source>
        <dbReference type="Proteomes" id="UP001165136"/>
    </source>
</evidence>
<keyword evidence="8" id="KW-0472">Membrane</keyword>
<accession>A0A9W6R560</accession>
<dbReference type="RefSeq" id="WP_285488453.1">
    <property type="nucleotide sequence ID" value="NZ_BSTI01000012.1"/>
</dbReference>
<comment type="caution">
    <text evidence="10">The sequence shown here is derived from an EMBL/GenBank/DDBJ whole genome shotgun (WGS) entry which is preliminary data.</text>
</comment>
<organism evidence="10 11">
    <name type="scientific">Amycolatopsis taiwanensis</name>
    <dbReference type="NCBI Taxonomy" id="342230"/>
    <lineage>
        <taxon>Bacteria</taxon>
        <taxon>Bacillati</taxon>
        <taxon>Actinomycetota</taxon>
        <taxon>Actinomycetes</taxon>
        <taxon>Pseudonocardiales</taxon>
        <taxon>Pseudonocardiaceae</taxon>
        <taxon>Amycolatopsis</taxon>
    </lineage>
</organism>
<feature type="region of interest" description="Disordered" evidence="7">
    <location>
        <begin position="107"/>
        <end position="148"/>
    </location>
</feature>
<keyword evidence="5" id="KW-0574">Periplasm</keyword>
<dbReference type="EMBL" id="BSTI01000012">
    <property type="protein sequence ID" value="GLY68535.1"/>
    <property type="molecule type" value="Genomic_DNA"/>
</dbReference>
<dbReference type="Pfam" id="PF16822">
    <property type="entry name" value="ALGX"/>
    <property type="match status" value="1"/>
</dbReference>
<dbReference type="GO" id="GO:0042597">
    <property type="term" value="C:periplasmic space"/>
    <property type="evidence" value="ECO:0007669"/>
    <property type="project" value="UniProtKB-SubCell"/>
</dbReference>
<reference evidence="10" key="1">
    <citation type="submission" date="2023-03" db="EMBL/GenBank/DDBJ databases">
        <title>Amycolatopsis taiwanensis NBRC 103393.</title>
        <authorList>
            <person name="Ichikawa N."/>
            <person name="Sato H."/>
            <person name="Tonouchi N."/>
        </authorList>
    </citation>
    <scope>NUCLEOTIDE SEQUENCE</scope>
    <source>
        <strain evidence="10">NBRC 103393</strain>
    </source>
</reference>
<evidence type="ECO:0000256" key="2">
    <source>
        <dbReference type="ARBA" id="ARBA00005182"/>
    </source>
</evidence>
<name>A0A9W6R560_9PSEU</name>
<evidence type="ECO:0000256" key="5">
    <source>
        <dbReference type="ARBA" id="ARBA00022764"/>
    </source>
</evidence>
<dbReference type="AlphaFoldDB" id="A0A9W6R560"/>
<keyword evidence="8" id="KW-1133">Transmembrane helix</keyword>
<evidence type="ECO:0000259" key="9">
    <source>
        <dbReference type="Pfam" id="PF16822"/>
    </source>
</evidence>
<keyword evidence="3" id="KW-0808">Transferase</keyword>
<proteinExistence type="predicted"/>
<evidence type="ECO:0000256" key="7">
    <source>
        <dbReference type="SAM" id="MobiDB-lite"/>
    </source>
</evidence>
<evidence type="ECO:0000256" key="1">
    <source>
        <dbReference type="ARBA" id="ARBA00004418"/>
    </source>
</evidence>
<feature type="domain" description="AlgX/AlgJ SGNH hydrolase-like" evidence="9">
    <location>
        <begin position="152"/>
        <end position="284"/>
    </location>
</feature>
<keyword evidence="4" id="KW-0732">Signal</keyword>
<keyword evidence="6" id="KW-0016">Alginate biosynthesis</keyword>
<protein>
    <recommendedName>
        <fullName evidence="9">AlgX/AlgJ SGNH hydrolase-like domain-containing protein</fullName>
    </recommendedName>
</protein>
<dbReference type="GO" id="GO:0042121">
    <property type="term" value="P:alginic acid biosynthetic process"/>
    <property type="evidence" value="ECO:0007669"/>
    <property type="project" value="UniProtKB-KW"/>
</dbReference>
<evidence type="ECO:0000256" key="6">
    <source>
        <dbReference type="ARBA" id="ARBA00022841"/>
    </source>
</evidence>
<feature type="compositionally biased region" description="Low complexity" evidence="7">
    <location>
        <begin position="117"/>
        <end position="138"/>
    </location>
</feature>
<evidence type="ECO:0000256" key="8">
    <source>
        <dbReference type="SAM" id="Phobius"/>
    </source>
</evidence>
<comment type="subcellular location">
    <subcellularLocation>
        <location evidence="1">Periplasm</location>
    </subcellularLocation>
</comment>
<dbReference type="InterPro" id="IPR031811">
    <property type="entry name" value="ALGX/ALGJ_SGNH-like"/>
</dbReference>
<keyword evidence="11" id="KW-1185">Reference proteome</keyword>
<gene>
    <name evidence="10" type="ORF">Atai01_51540</name>
</gene>
<feature type="transmembrane region" description="Helical" evidence="8">
    <location>
        <begin position="32"/>
        <end position="52"/>
    </location>
</feature>
<dbReference type="GO" id="GO:0016740">
    <property type="term" value="F:transferase activity"/>
    <property type="evidence" value="ECO:0007669"/>
    <property type="project" value="UniProtKB-KW"/>
</dbReference>
<dbReference type="SUPFAM" id="SSF52266">
    <property type="entry name" value="SGNH hydrolase"/>
    <property type="match status" value="1"/>
</dbReference>
<evidence type="ECO:0000256" key="3">
    <source>
        <dbReference type="ARBA" id="ARBA00022679"/>
    </source>
</evidence>
<evidence type="ECO:0000313" key="10">
    <source>
        <dbReference type="EMBL" id="GLY68535.1"/>
    </source>
</evidence>
<comment type="pathway">
    <text evidence="2">Glycan biosynthesis; alginate biosynthesis.</text>
</comment>
<keyword evidence="8" id="KW-0812">Transmembrane</keyword>
<sequence length="436" mass="46748">MAQESQQLPAVHEAWLPREHALHRPRHGGRQLIALICAVVFFASPTLMWVFGARPAEIENRRLTGFPSLADGWGFFTGLASWGTDQLVFRPWAISAADGISEMIFGESAPHDQSGTNNSGPLPGSAPPAGATTPAPSNGGSGPLDQAGYRQVVEGSDGWLYYGLDAEAKCAPTRPLPETIARISELRNIVESSGRKFVWVVPPDKSTMVPQHLPSSYPGKECQQEAQAPTWAALDSAGIVDVRAGLQEAERQVGRAVYPPDDTHWSAEGGLVMAAALANAVQPGVTQTWTFNAIGSYTGSADLPPLLGKHGDKMEVVYDLRPDGVNDRAGKLIDIDTPAVTNVPPVTGQVSQKTLVYGDSFTKASSRYLQGAFSNLTMLSFSSNKISQDQAIQQFVDSDVVVLETVERNVSGSYLPFLSDDMLNALRTTLSAHPLN</sequence>
<evidence type="ECO:0000256" key="4">
    <source>
        <dbReference type="ARBA" id="ARBA00022729"/>
    </source>
</evidence>
<dbReference type="Proteomes" id="UP001165136">
    <property type="component" value="Unassembled WGS sequence"/>
</dbReference>